<organism evidence="1 2">
    <name type="scientific">Sporolactobacillus spathodeae</name>
    <dbReference type="NCBI Taxonomy" id="1465502"/>
    <lineage>
        <taxon>Bacteria</taxon>
        <taxon>Bacillati</taxon>
        <taxon>Bacillota</taxon>
        <taxon>Bacilli</taxon>
        <taxon>Bacillales</taxon>
        <taxon>Sporolactobacillaceae</taxon>
        <taxon>Sporolactobacillus</taxon>
    </lineage>
</organism>
<dbReference type="RefSeq" id="WP_205007217.1">
    <property type="nucleotide sequence ID" value="NZ_CBCRXA010000021.1"/>
</dbReference>
<evidence type="ECO:0000313" key="1">
    <source>
        <dbReference type="EMBL" id="MBM7658661.1"/>
    </source>
</evidence>
<name>A0ABS2QAP7_9BACL</name>
<proteinExistence type="predicted"/>
<sequence>MDEYFFYTQFQGWDWEDSKKEYAKLKFRTDFTKDHSENFTLRWNLNTNTFTCIDKEISERRDVIHVLNDSDYQRVIVEKIQKELHQ</sequence>
<reference evidence="1 2" key="1">
    <citation type="submission" date="2021-01" db="EMBL/GenBank/DDBJ databases">
        <title>Genomic Encyclopedia of Type Strains, Phase IV (KMG-IV): sequencing the most valuable type-strain genomes for metagenomic binning, comparative biology and taxonomic classification.</title>
        <authorList>
            <person name="Goeker M."/>
        </authorList>
    </citation>
    <scope>NUCLEOTIDE SEQUENCE [LARGE SCALE GENOMIC DNA]</scope>
    <source>
        <strain evidence="1 2">DSM 100968</strain>
    </source>
</reference>
<protein>
    <submittedName>
        <fullName evidence="1">Uncharacterized protein</fullName>
    </submittedName>
</protein>
<comment type="caution">
    <text evidence="1">The sequence shown here is derived from an EMBL/GenBank/DDBJ whole genome shotgun (WGS) entry which is preliminary data.</text>
</comment>
<evidence type="ECO:0000313" key="2">
    <source>
        <dbReference type="Proteomes" id="UP000823201"/>
    </source>
</evidence>
<gene>
    <name evidence="1" type="ORF">JOC27_002123</name>
</gene>
<dbReference type="EMBL" id="JAFBEV010000021">
    <property type="protein sequence ID" value="MBM7658661.1"/>
    <property type="molecule type" value="Genomic_DNA"/>
</dbReference>
<dbReference type="Proteomes" id="UP000823201">
    <property type="component" value="Unassembled WGS sequence"/>
</dbReference>
<accession>A0ABS2QAP7</accession>
<keyword evidence="2" id="KW-1185">Reference proteome</keyword>